<organism evidence="3 4">
    <name type="scientific">Elysia marginata</name>
    <dbReference type="NCBI Taxonomy" id="1093978"/>
    <lineage>
        <taxon>Eukaryota</taxon>
        <taxon>Metazoa</taxon>
        <taxon>Spiralia</taxon>
        <taxon>Lophotrochozoa</taxon>
        <taxon>Mollusca</taxon>
        <taxon>Gastropoda</taxon>
        <taxon>Heterobranchia</taxon>
        <taxon>Euthyneura</taxon>
        <taxon>Panpulmonata</taxon>
        <taxon>Sacoglossa</taxon>
        <taxon>Placobranchoidea</taxon>
        <taxon>Plakobranchidae</taxon>
        <taxon>Elysia</taxon>
    </lineage>
</organism>
<dbReference type="Gene3D" id="2.60.40.10">
    <property type="entry name" value="Immunoglobulins"/>
    <property type="match status" value="1"/>
</dbReference>
<feature type="transmembrane region" description="Helical" evidence="2">
    <location>
        <begin position="285"/>
        <end position="307"/>
    </location>
</feature>
<evidence type="ECO:0000256" key="2">
    <source>
        <dbReference type="SAM" id="Phobius"/>
    </source>
</evidence>
<keyword evidence="2" id="KW-0812">Transmembrane</keyword>
<gene>
    <name evidence="3" type="ORF">ElyMa_005150500</name>
</gene>
<feature type="region of interest" description="Disordered" evidence="1">
    <location>
        <begin position="21"/>
        <end position="44"/>
    </location>
</feature>
<protein>
    <submittedName>
        <fullName evidence="3">von Willebrand factor D and EGF domain-containing protein</fullName>
    </submittedName>
</protein>
<name>A0AAV4JR29_9GAST</name>
<dbReference type="EMBL" id="BMAT01010317">
    <property type="protein sequence ID" value="GFS24143.1"/>
    <property type="molecule type" value="Genomic_DNA"/>
</dbReference>
<dbReference type="Gene3D" id="2.10.25.10">
    <property type="entry name" value="Laminin"/>
    <property type="match status" value="1"/>
</dbReference>
<keyword evidence="2" id="KW-0472">Membrane</keyword>
<comment type="caution">
    <text evidence="3">The sequence shown here is derived from an EMBL/GenBank/DDBJ whole genome shotgun (WGS) entry which is preliminary data.</text>
</comment>
<dbReference type="Proteomes" id="UP000762676">
    <property type="component" value="Unassembled WGS sequence"/>
</dbReference>
<keyword evidence="2" id="KW-1133">Transmembrane helix</keyword>
<proteinExistence type="predicted"/>
<reference evidence="3 4" key="1">
    <citation type="journal article" date="2021" name="Elife">
        <title>Chloroplast acquisition without the gene transfer in kleptoplastic sea slugs, Plakobranchus ocellatus.</title>
        <authorList>
            <person name="Maeda T."/>
            <person name="Takahashi S."/>
            <person name="Yoshida T."/>
            <person name="Shimamura S."/>
            <person name="Takaki Y."/>
            <person name="Nagai Y."/>
            <person name="Toyoda A."/>
            <person name="Suzuki Y."/>
            <person name="Arimoto A."/>
            <person name="Ishii H."/>
            <person name="Satoh N."/>
            <person name="Nishiyama T."/>
            <person name="Hasebe M."/>
            <person name="Maruyama T."/>
            <person name="Minagawa J."/>
            <person name="Obokata J."/>
            <person name="Shigenobu S."/>
        </authorList>
    </citation>
    <scope>NUCLEOTIDE SEQUENCE [LARGE SCALE GENOMIC DNA]</scope>
</reference>
<dbReference type="AlphaFoldDB" id="A0AAV4JR29"/>
<keyword evidence="4" id="KW-1185">Reference proteome</keyword>
<sequence>MGDTEWATSHLEDLTEQCVESAQREEAAWNNTDTEQERDGEPDLPVEISSGLCELDCGQDQNRGSCVSGFCECNTGFTGESCEVTEATRPDVLPATDTCDLVTSSCTDVAIEGDNFVPSLKLKCTFKFAKMDSNLTLTTEEATAPAEFVDMSHVVCPLPQAAIAKRQSAFVTVSNDGITESEQIFLHVVHKSSCQECQLLNGGKDARCTFKTDACIIDGECYAALERYVEDKCYRCDPQLSQSSWTKTSEPRCKVDSGSQKGETDQAPETSKTASDKSGSDNDTLVIVLGILCGVLAVATLGAFVIICRKLSTQKKEPLLPASEKRFNISGKGVTAPESTTADILIGSAAAVRLSEAYKE</sequence>
<accession>A0AAV4JR29</accession>
<feature type="region of interest" description="Disordered" evidence="1">
    <location>
        <begin position="242"/>
        <end position="279"/>
    </location>
</feature>
<evidence type="ECO:0000256" key="1">
    <source>
        <dbReference type="SAM" id="MobiDB-lite"/>
    </source>
</evidence>
<evidence type="ECO:0000313" key="3">
    <source>
        <dbReference type="EMBL" id="GFS24143.1"/>
    </source>
</evidence>
<dbReference type="InterPro" id="IPR013783">
    <property type="entry name" value="Ig-like_fold"/>
</dbReference>
<evidence type="ECO:0000313" key="4">
    <source>
        <dbReference type="Proteomes" id="UP000762676"/>
    </source>
</evidence>
<feature type="compositionally biased region" description="Polar residues" evidence="1">
    <location>
        <begin position="257"/>
        <end position="273"/>
    </location>
</feature>